<dbReference type="Pfam" id="PF09868">
    <property type="entry name" value="DUF2095"/>
    <property type="match status" value="1"/>
</dbReference>
<proteinExistence type="predicted"/>
<dbReference type="AlphaFoldDB" id="A0A7J3XY84"/>
<accession>A0A7J3XY84</accession>
<comment type="caution">
    <text evidence="1">The sequence shown here is derived from an EMBL/GenBank/DDBJ whole genome shotgun (WGS) entry which is preliminary data.</text>
</comment>
<dbReference type="InterPro" id="IPR018662">
    <property type="entry name" value="DUF2095"/>
</dbReference>
<gene>
    <name evidence="1" type="ORF">ENM60_01930</name>
</gene>
<evidence type="ECO:0000313" key="1">
    <source>
        <dbReference type="EMBL" id="HHP67541.1"/>
    </source>
</evidence>
<sequence>MNIDEFRRRYPHLAREILESSNSGGLKLTVDKGFSDPWQGYLPNVSDYLRRCKSESEAYDVIEYLVKRGELSVDEGEELKRTIREQGLRYFGERKMDDYYYKVAKSYWKSAGKTSI</sequence>
<reference evidence="1" key="1">
    <citation type="journal article" date="2020" name="mSystems">
        <title>Genome- and Community-Level Interaction Insights into Carbon Utilization and Element Cycling Functions of Hydrothermarchaeota in Hydrothermal Sediment.</title>
        <authorList>
            <person name="Zhou Z."/>
            <person name="Liu Y."/>
            <person name="Xu W."/>
            <person name="Pan J."/>
            <person name="Luo Z.H."/>
            <person name="Li M."/>
        </authorList>
    </citation>
    <scope>NUCLEOTIDE SEQUENCE [LARGE SCALE GENOMIC DNA]</scope>
    <source>
        <strain evidence="1">SpSt-110</strain>
    </source>
</reference>
<name>A0A7J3XY84_9CREN</name>
<dbReference type="EMBL" id="DRYK01000028">
    <property type="protein sequence ID" value="HHP67541.1"/>
    <property type="molecule type" value="Genomic_DNA"/>
</dbReference>
<protein>
    <submittedName>
        <fullName evidence="1">DUF2095 domain-containing protein</fullName>
    </submittedName>
</protein>
<organism evidence="1">
    <name type="scientific">Thermogladius calderae</name>
    <dbReference type="NCBI Taxonomy" id="1200300"/>
    <lineage>
        <taxon>Archaea</taxon>
        <taxon>Thermoproteota</taxon>
        <taxon>Thermoprotei</taxon>
        <taxon>Desulfurococcales</taxon>
        <taxon>Desulfurococcaceae</taxon>
        <taxon>Thermogladius</taxon>
    </lineage>
</organism>